<dbReference type="EMBL" id="OZ075139">
    <property type="protein sequence ID" value="CAL5017995.1"/>
    <property type="molecule type" value="Genomic_DNA"/>
</dbReference>
<feature type="domain" description="NB-ARC" evidence="1">
    <location>
        <begin position="187"/>
        <end position="343"/>
    </location>
</feature>
<dbReference type="InterPro" id="IPR002182">
    <property type="entry name" value="NB-ARC"/>
</dbReference>
<sequence length="491" mass="56807">MEMFSDAVLGDLVSRSLSFLFAKYEEKQKTATVQEELQQLRRLLLRSGTIVEEAERRLVTNRSMRRQLNALRDEMFRGYYVLDVVRCQAVPGGDKNEGDSHMMFVLSRFNPAKRVCYRSSDDRETRARVAFDGASSRELQQTVLSLEATINDTKEFIVFLMNCPPLFRQPYSAHMFVDKCMFGRHMEMERVMEFLLQGELPGATNLGVLPVIGQARVGKSTLVEHVGEDERVRDHFSLILFYNQTVLKAETLASFRGNCVIKHQRDDKASGKRLLIVIELREDVDEETWNMFNSCEESMVLGSRMIITSRSEKIARLGTTHALRIKCLPTEAYWYFLKMVAFGSDDPGQHPKLVSLAFEMANLLQGSFMFATIGAVLLRNNFNTQSWSRVLTRLRDYMQKNVSLIGENHDDFKAKGHRPRFSWSLIKQKPDQYFMLYDVYQSRSGEEVPKVKFVDLQAGSFQPKGRYKILFWKSQIPPYFNYICECEICDM</sequence>
<name>A0ABC9CDQ9_9POAL</name>
<protein>
    <recommendedName>
        <fullName evidence="1">NB-ARC domain-containing protein</fullName>
    </recommendedName>
</protein>
<keyword evidence="3" id="KW-1185">Reference proteome</keyword>
<evidence type="ECO:0000259" key="1">
    <source>
        <dbReference type="Pfam" id="PF00931"/>
    </source>
</evidence>
<organism evidence="2 3">
    <name type="scientific">Urochloa decumbens</name>
    <dbReference type="NCBI Taxonomy" id="240449"/>
    <lineage>
        <taxon>Eukaryota</taxon>
        <taxon>Viridiplantae</taxon>
        <taxon>Streptophyta</taxon>
        <taxon>Embryophyta</taxon>
        <taxon>Tracheophyta</taxon>
        <taxon>Spermatophyta</taxon>
        <taxon>Magnoliopsida</taxon>
        <taxon>Liliopsida</taxon>
        <taxon>Poales</taxon>
        <taxon>Poaceae</taxon>
        <taxon>PACMAD clade</taxon>
        <taxon>Panicoideae</taxon>
        <taxon>Panicodae</taxon>
        <taxon>Paniceae</taxon>
        <taxon>Melinidinae</taxon>
        <taxon>Urochloa</taxon>
    </lineage>
</organism>
<gene>
    <name evidence="2" type="ORF">URODEC1_LOCUS74036</name>
</gene>
<evidence type="ECO:0000313" key="3">
    <source>
        <dbReference type="Proteomes" id="UP001497457"/>
    </source>
</evidence>
<dbReference type="PANTHER" id="PTHR33377">
    <property type="entry name" value="OS10G0134700 PROTEIN-RELATED"/>
    <property type="match status" value="1"/>
</dbReference>
<accession>A0ABC9CDQ9</accession>
<proteinExistence type="predicted"/>
<dbReference type="Proteomes" id="UP001497457">
    <property type="component" value="Chromosome 29rd"/>
</dbReference>
<dbReference type="SUPFAM" id="SSF52540">
    <property type="entry name" value="P-loop containing nucleoside triphosphate hydrolases"/>
    <property type="match status" value="1"/>
</dbReference>
<dbReference type="AlphaFoldDB" id="A0ABC9CDQ9"/>
<dbReference type="InterPro" id="IPR027417">
    <property type="entry name" value="P-loop_NTPase"/>
</dbReference>
<dbReference type="Pfam" id="PF00931">
    <property type="entry name" value="NB-ARC"/>
    <property type="match status" value="1"/>
</dbReference>
<dbReference type="Gene3D" id="3.40.50.300">
    <property type="entry name" value="P-loop containing nucleotide triphosphate hydrolases"/>
    <property type="match status" value="1"/>
</dbReference>
<dbReference type="PANTHER" id="PTHR33377:SF115">
    <property type="entry name" value="OS05G0533301 PROTEIN"/>
    <property type="match status" value="1"/>
</dbReference>
<reference evidence="2" key="1">
    <citation type="submission" date="2024-10" db="EMBL/GenBank/DDBJ databases">
        <authorList>
            <person name="Ryan C."/>
        </authorList>
    </citation>
    <scope>NUCLEOTIDE SEQUENCE [LARGE SCALE GENOMIC DNA]</scope>
</reference>
<evidence type="ECO:0000313" key="2">
    <source>
        <dbReference type="EMBL" id="CAL5017995.1"/>
    </source>
</evidence>